<proteinExistence type="predicted"/>
<dbReference type="Proteomes" id="UP000321570">
    <property type="component" value="Unassembled WGS sequence"/>
</dbReference>
<name>A0A564Y4M0_HYMDI</name>
<gene>
    <name evidence="1" type="ORF">WMSIL1_LOCUS2930</name>
</gene>
<dbReference type="EMBL" id="CABIJS010000088">
    <property type="protein sequence ID" value="VUZ42247.1"/>
    <property type="molecule type" value="Genomic_DNA"/>
</dbReference>
<organism evidence="1 2">
    <name type="scientific">Hymenolepis diminuta</name>
    <name type="common">Rat tapeworm</name>
    <dbReference type="NCBI Taxonomy" id="6216"/>
    <lineage>
        <taxon>Eukaryota</taxon>
        <taxon>Metazoa</taxon>
        <taxon>Spiralia</taxon>
        <taxon>Lophotrochozoa</taxon>
        <taxon>Platyhelminthes</taxon>
        <taxon>Cestoda</taxon>
        <taxon>Eucestoda</taxon>
        <taxon>Cyclophyllidea</taxon>
        <taxon>Hymenolepididae</taxon>
        <taxon>Hymenolepis</taxon>
    </lineage>
</organism>
<evidence type="ECO:0000313" key="2">
    <source>
        <dbReference type="Proteomes" id="UP000321570"/>
    </source>
</evidence>
<protein>
    <submittedName>
        <fullName evidence="1">Uncharacterized protein</fullName>
    </submittedName>
</protein>
<reference evidence="1 2" key="1">
    <citation type="submission" date="2019-07" db="EMBL/GenBank/DDBJ databases">
        <authorList>
            <person name="Jastrzebski P J."/>
            <person name="Paukszto L."/>
            <person name="Jastrzebski P J."/>
        </authorList>
    </citation>
    <scope>NUCLEOTIDE SEQUENCE [LARGE SCALE GENOMIC DNA]</scope>
    <source>
        <strain evidence="1 2">WMS-il1</strain>
    </source>
</reference>
<accession>A0A564Y4M0</accession>
<sequence length="98" mass="11434">MLRAQEIQYQLKAGKEVSSEDESTKKHKRTIEGRKKENFKNYFTLKNDSCATPVFICALKTISINVLKFFEVKYPTLHQTKKQVLLSHLQVELGKKMM</sequence>
<evidence type="ECO:0000313" key="1">
    <source>
        <dbReference type="EMBL" id="VUZ42247.1"/>
    </source>
</evidence>
<keyword evidence="2" id="KW-1185">Reference proteome</keyword>
<dbReference type="AlphaFoldDB" id="A0A564Y4M0"/>